<keyword evidence="1" id="KW-0678">Repressor</keyword>
<evidence type="ECO:0000256" key="2">
    <source>
        <dbReference type="ARBA" id="ARBA00023125"/>
    </source>
</evidence>
<evidence type="ECO:0000313" key="5">
    <source>
        <dbReference type="EMBL" id="GIN64152.1"/>
    </source>
</evidence>
<evidence type="ECO:0000256" key="1">
    <source>
        <dbReference type="ARBA" id="ARBA00022491"/>
    </source>
</evidence>
<dbReference type="PROSITE" id="PS50977">
    <property type="entry name" value="HTH_TETR_2"/>
    <property type="match status" value="1"/>
</dbReference>
<sequence>MKDRKQHVIKMAHQLFIDKGFQATSIQDILDYSGIAKGTFYNYFSSKNELLIALFTTLYKQMEKERNELLIGQDPSDIEIFIKQMELQLEMNRSNNLTALFEEVYVSNDEELKQFIKIGSFKSLRWLFERFVAIFGEDKKPYLLDCASMFMGILSHMLKNYSIAVKSPRAIHLVVRYSVNRIAKIIEEVSHSGEQLLKPELLDAWSPNGKKNNQAFQQALHRIILSLKKPFTQNIGSKKQLELLDFIYEELINRQEPRLSLIESVLDTLKKDPQLKNTTGMQKLEKFINEYVKNEK</sequence>
<dbReference type="RefSeq" id="WP_095309505.1">
    <property type="nucleotide sequence ID" value="NZ_BORC01000011.1"/>
</dbReference>
<dbReference type="InterPro" id="IPR009057">
    <property type="entry name" value="Homeodomain-like_sf"/>
</dbReference>
<feature type="DNA-binding region" description="H-T-H motif" evidence="3">
    <location>
        <begin position="25"/>
        <end position="44"/>
    </location>
</feature>
<dbReference type="EMBL" id="BORC01000011">
    <property type="protein sequence ID" value="GIN64152.1"/>
    <property type="molecule type" value="Genomic_DNA"/>
</dbReference>
<dbReference type="PANTHER" id="PTHR43479:SF22">
    <property type="entry name" value="TRANSCRIPTIONAL REGULATOR, TETR FAMILY"/>
    <property type="match status" value="1"/>
</dbReference>
<evidence type="ECO:0000313" key="6">
    <source>
        <dbReference type="Proteomes" id="UP000682111"/>
    </source>
</evidence>
<protein>
    <submittedName>
        <fullName evidence="5">TetR family transcriptional regulator</fullName>
    </submittedName>
</protein>
<dbReference type="Pfam" id="PF00440">
    <property type="entry name" value="TetR_N"/>
    <property type="match status" value="1"/>
</dbReference>
<evidence type="ECO:0000259" key="4">
    <source>
        <dbReference type="PROSITE" id="PS50977"/>
    </source>
</evidence>
<keyword evidence="6" id="KW-1185">Reference proteome</keyword>
<accession>A0A919WM50</accession>
<feature type="domain" description="HTH tetR-type" evidence="4">
    <location>
        <begin position="2"/>
        <end position="62"/>
    </location>
</feature>
<proteinExistence type="predicted"/>
<dbReference type="PANTHER" id="PTHR43479">
    <property type="entry name" value="ACREF/ENVCD OPERON REPRESSOR-RELATED"/>
    <property type="match status" value="1"/>
</dbReference>
<dbReference type="OrthoDB" id="9812993at2"/>
<organism evidence="5 6">
    <name type="scientific">Robertmurraya siralis</name>
    <dbReference type="NCBI Taxonomy" id="77777"/>
    <lineage>
        <taxon>Bacteria</taxon>
        <taxon>Bacillati</taxon>
        <taxon>Bacillota</taxon>
        <taxon>Bacilli</taxon>
        <taxon>Bacillales</taxon>
        <taxon>Bacillaceae</taxon>
        <taxon>Robertmurraya</taxon>
    </lineage>
</organism>
<dbReference type="PROSITE" id="PS01081">
    <property type="entry name" value="HTH_TETR_1"/>
    <property type="match status" value="1"/>
</dbReference>
<name>A0A919WM50_9BACI</name>
<dbReference type="PRINTS" id="PR00455">
    <property type="entry name" value="HTHTETR"/>
</dbReference>
<dbReference type="Gene3D" id="1.10.357.10">
    <property type="entry name" value="Tetracycline Repressor, domain 2"/>
    <property type="match status" value="1"/>
</dbReference>
<dbReference type="SUPFAM" id="SSF46689">
    <property type="entry name" value="Homeodomain-like"/>
    <property type="match status" value="1"/>
</dbReference>
<dbReference type="GO" id="GO:0003677">
    <property type="term" value="F:DNA binding"/>
    <property type="evidence" value="ECO:0007669"/>
    <property type="project" value="UniProtKB-UniRule"/>
</dbReference>
<keyword evidence="2 3" id="KW-0238">DNA-binding</keyword>
<gene>
    <name evidence="5" type="ORF">J27TS8_41450</name>
</gene>
<dbReference type="InterPro" id="IPR023772">
    <property type="entry name" value="DNA-bd_HTH_TetR-type_CS"/>
</dbReference>
<dbReference type="InterPro" id="IPR001647">
    <property type="entry name" value="HTH_TetR"/>
</dbReference>
<dbReference type="AlphaFoldDB" id="A0A919WM50"/>
<comment type="caution">
    <text evidence="5">The sequence shown here is derived from an EMBL/GenBank/DDBJ whole genome shotgun (WGS) entry which is preliminary data.</text>
</comment>
<evidence type="ECO:0000256" key="3">
    <source>
        <dbReference type="PROSITE-ProRule" id="PRU00335"/>
    </source>
</evidence>
<dbReference type="Proteomes" id="UP000682111">
    <property type="component" value="Unassembled WGS sequence"/>
</dbReference>
<reference evidence="5" key="1">
    <citation type="submission" date="2021-03" db="EMBL/GenBank/DDBJ databases">
        <title>Antimicrobial resistance genes in bacteria isolated from Japanese honey, and their potential for conferring macrolide and lincosamide resistance in the American foulbrood pathogen Paenibacillus larvae.</title>
        <authorList>
            <person name="Okamoto M."/>
            <person name="Kumagai M."/>
            <person name="Kanamori H."/>
            <person name="Takamatsu D."/>
        </authorList>
    </citation>
    <scope>NUCLEOTIDE SEQUENCE</scope>
    <source>
        <strain evidence="5">J27TS8</strain>
    </source>
</reference>
<dbReference type="InterPro" id="IPR050624">
    <property type="entry name" value="HTH-type_Tx_Regulator"/>
</dbReference>